<accession>A0A2N5VTJ6</accession>
<organism evidence="2 3">
    <name type="scientific">Puccinia coronata f. sp. avenae</name>
    <dbReference type="NCBI Taxonomy" id="200324"/>
    <lineage>
        <taxon>Eukaryota</taxon>
        <taxon>Fungi</taxon>
        <taxon>Dikarya</taxon>
        <taxon>Basidiomycota</taxon>
        <taxon>Pucciniomycotina</taxon>
        <taxon>Pucciniomycetes</taxon>
        <taxon>Pucciniales</taxon>
        <taxon>Pucciniaceae</taxon>
        <taxon>Puccinia</taxon>
    </lineage>
</organism>
<feature type="compositionally biased region" description="Basic and acidic residues" evidence="1">
    <location>
        <begin position="146"/>
        <end position="159"/>
    </location>
</feature>
<keyword evidence="3" id="KW-1185">Reference proteome</keyword>
<feature type="compositionally biased region" description="Basic and acidic residues" evidence="1">
    <location>
        <begin position="120"/>
        <end position="132"/>
    </location>
</feature>
<sequence length="336" mass="38225">MSQQKSGNSSWHKNTAFKDFDLNAAFHYSQPDALLHKRKWAANKAKQLYVSLQGAMLGHLKIALIVNAGLAELGIVAPPPAKIKESILGTFPYADNMETILEEDKELEDDQQSPASGPFHKTDSNSDNKSEPEHDEEELAMLLKAQENDVSKSESKEGEYQATNRNESNTLDHLTKKLDFVVRKITSTSAWRQVFVGKAKEKGLKLRNLIAGYGIRWNIKFESRERAYEAREVIDEILKEDLEKVHAQCARQRGRGSQKELGHFQEIAILSHEWQSIKELNDKLKYFFLLTKKMEGDGPTGSVAIPEYLKLRNHLKKKSNLLHRSNPLRLNVHQNA</sequence>
<proteinExistence type="predicted"/>
<reference evidence="2 3" key="1">
    <citation type="submission" date="2017-11" db="EMBL/GenBank/DDBJ databases">
        <title>De novo assembly and phasing of dikaryotic genomes from two isolates of Puccinia coronata f. sp. avenae, the causal agent of oat crown rust.</title>
        <authorList>
            <person name="Miller M.E."/>
            <person name="Zhang Y."/>
            <person name="Omidvar V."/>
            <person name="Sperschneider J."/>
            <person name="Schwessinger B."/>
            <person name="Raley C."/>
            <person name="Palmer J.M."/>
            <person name="Garnica D."/>
            <person name="Upadhyaya N."/>
            <person name="Rathjen J."/>
            <person name="Taylor J.M."/>
            <person name="Park R.F."/>
            <person name="Dodds P.N."/>
            <person name="Hirsch C.D."/>
            <person name="Kianian S.F."/>
            <person name="Figueroa M."/>
        </authorList>
    </citation>
    <scope>NUCLEOTIDE SEQUENCE [LARGE SCALE GENOMIC DNA]</scope>
    <source>
        <strain evidence="2">12NC29</strain>
    </source>
</reference>
<comment type="caution">
    <text evidence="2">The sequence shown here is derived from an EMBL/GenBank/DDBJ whole genome shotgun (WGS) entry which is preliminary data.</text>
</comment>
<dbReference type="InterPro" id="IPR012337">
    <property type="entry name" value="RNaseH-like_sf"/>
</dbReference>
<protein>
    <submittedName>
        <fullName evidence="2">Uncharacterized protein</fullName>
    </submittedName>
</protein>
<dbReference type="PANTHER" id="PTHR47501:SF5">
    <property type="entry name" value="HAT C-TERMINAL DIMERISATION DOMAIN-CONTAINING PROTEIN"/>
    <property type="match status" value="1"/>
</dbReference>
<dbReference type="EMBL" id="PGCJ01000064">
    <property type="protein sequence ID" value="PLW53291.1"/>
    <property type="molecule type" value="Genomic_DNA"/>
</dbReference>
<dbReference type="SUPFAM" id="SSF53098">
    <property type="entry name" value="Ribonuclease H-like"/>
    <property type="match status" value="1"/>
</dbReference>
<dbReference type="AlphaFoldDB" id="A0A2N5VTJ6"/>
<feature type="region of interest" description="Disordered" evidence="1">
    <location>
        <begin position="105"/>
        <end position="168"/>
    </location>
</feature>
<name>A0A2N5VTJ6_9BASI</name>
<evidence type="ECO:0000313" key="2">
    <source>
        <dbReference type="EMBL" id="PLW53291.1"/>
    </source>
</evidence>
<evidence type="ECO:0000256" key="1">
    <source>
        <dbReference type="SAM" id="MobiDB-lite"/>
    </source>
</evidence>
<dbReference type="OrthoDB" id="2506775at2759"/>
<gene>
    <name evidence="2" type="ORF">PCANC_06188</name>
</gene>
<evidence type="ECO:0000313" key="3">
    <source>
        <dbReference type="Proteomes" id="UP000235388"/>
    </source>
</evidence>
<dbReference type="Proteomes" id="UP000235388">
    <property type="component" value="Unassembled WGS sequence"/>
</dbReference>
<dbReference type="PANTHER" id="PTHR47501">
    <property type="entry name" value="TRANSPOSASE-RELATED"/>
    <property type="match status" value="1"/>
</dbReference>